<dbReference type="GO" id="GO:0008270">
    <property type="term" value="F:zinc ion binding"/>
    <property type="evidence" value="ECO:0007669"/>
    <property type="project" value="InterPro"/>
</dbReference>
<dbReference type="RefSeq" id="XP_007731597.1">
    <property type="nucleotide sequence ID" value="XM_007733407.1"/>
</dbReference>
<dbReference type="InterPro" id="IPR021858">
    <property type="entry name" value="Fun_TF"/>
</dbReference>
<evidence type="ECO:0000313" key="9">
    <source>
        <dbReference type="Proteomes" id="UP000019478"/>
    </source>
</evidence>
<keyword evidence="4" id="KW-0804">Transcription</keyword>
<keyword evidence="9" id="KW-1185">Reference proteome</keyword>
<dbReference type="SMART" id="SM00066">
    <property type="entry name" value="GAL4"/>
    <property type="match status" value="1"/>
</dbReference>
<feature type="compositionally biased region" description="Low complexity" evidence="6">
    <location>
        <begin position="97"/>
        <end position="118"/>
    </location>
</feature>
<keyword evidence="5" id="KW-0539">Nucleus</keyword>
<dbReference type="GeneID" id="19167397"/>
<evidence type="ECO:0000256" key="4">
    <source>
        <dbReference type="ARBA" id="ARBA00023163"/>
    </source>
</evidence>
<dbReference type="PANTHER" id="PTHR37534">
    <property type="entry name" value="TRANSCRIPTIONAL ACTIVATOR PROTEIN UGA3"/>
    <property type="match status" value="1"/>
</dbReference>
<evidence type="ECO:0000256" key="6">
    <source>
        <dbReference type="SAM" id="MobiDB-lite"/>
    </source>
</evidence>
<dbReference type="HOGENOM" id="CLU_028414_0_0_1"/>
<dbReference type="GO" id="GO:0000981">
    <property type="term" value="F:DNA-binding transcription factor activity, RNA polymerase II-specific"/>
    <property type="evidence" value="ECO:0007669"/>
    <property type="project" value="InterPro"/>
</dbReference>
<name>W9Y1F9_9EURO</name>
<gene>
    <name evidence="8" type="ORF">A1O3_03269</name>
</gene>
<dbReference type="EMBL" id="AMGY01000003">
    <property type="protein sequence ID" value="EXJ86318.1"/>
    <property type="molecule type" value="Genomic_DNA"/>
</dbReference>
<proteinExistence type="predicted"/>
<protein>
    <recommendedName>
        <fullName evidence="7">Zn(2)-C6 fungal-type domain-containing protein</fullName>
    </recommendedName>
</protein>
<dbReference type="Proteomes" id="UP000019478">
    <property type="component" value="Unassembled WGS sequence"/>
</dbReference>
<dbReference type="OrthoDB" id="288726at2759"/>
<sequence length="548" mass="60188">MADSSSCAPPRQRRSRTGCEECRRRHWKCNEAKPACAYCQSVGRPCVYSRQLSWGGRPFKKSRFGKCLDSGARAVTSTGSDDTAATSKDFVYTYSPEAVSSRPRSESSSTTSSNTTVSEQEIPVIATAQAPTTAEDLAALSALHLHVLAVAPGVSPESRPLFDYFVHGMSVSISCHKGIQDELCSAIVPMAVQVPHLLSAVLALAAAHRQTSGLFQGERRFEMMKGKSLQQLRSALDCFNPADNDQLLATTLILCMVEIISPNPSNASWRSHLHGAATLFAHRHTSSRSNLTSASSFLRRKYQALQAIALACGSRRYTGPILLSPAAETAAYIDDLAGFSTNLLPIFRAINDLESSHEMQESDFVCDDPPGPPHFDCHSPVEHQSHLLFDRIQEMLATQKLSRSQQNPGNLPQAIHHDFCLLDEAHHHMAILQVFRRGSLSVPRQVIDDSRRAILAILASISYHSTPCPAVAALPPLFVAGSFCTNPADRDKVRSLLKTLWVNFGMGNVRSCRTVLEKWWRQQDCAVDKMGALAHQSYGKSILRHRSQ</sequence>
<dbReference type="Gene3D" id="4.10.240.10">
    <property type="entry name" value="Zn(2)-C6 fungal-type DNA-binding domain"/>
    <property type="match status" value="1"/>
</dbReference>
<evidence type="ECO:0000256" key="1">
    <source>
        <dbReference type="ARBA" id="ARBA00004123"/>
    </source>
</evidence>
<keyword evidence="3" id="KW-0238">DNA-binding</keyword>
<dbReference type="CDD" id="cd00067">
    <property type="entry name" value="GAL4"/>
    <property type="match status" value="1"/>
</dbReference>
<dbReference type="PROSITE" id="PS00463">
    <property type="entry name" value="ZN2_CY6_FUNGAL_1"/>
    <property type="match status" value="1"/>
</dbReference>
<keyword evidence="2" id="KW-0805">Transcription regulation</keyword>
<reference evidence="8 9" key="1">
    <citation type="submission" date="2013-03" db="EMBL/GenBank/DDBJ databases">
        <title>The Genome Sequence of Capronia epimyces CBS 606.96.</title>
        <authorList>
            <consortium name="The Broad Institute Genomics Platform"/>
            <person name="Cuomo C."/>
            <person name="de Hoog S."/>
            <person name="Gorbushina A."/>
            <person name="Walker B."/>
            <person name="Young S.K."/>
            <person name="Zeng Q."/>
            <person name="Gargeya S."/>
            <person name="Fitzgerald M."/>
            <person name="Haas B."/>
            <person name="Abouelleil A."/>
            <person name="Allen A.W."/>
            <person name="Alvarado L."/>
            <person name="Arachchi H.M."/>
            <person name="Berlin A.M."/>
            <person name="Chapman S.B."/>
            <person name="Gainer-Dewar J."/>
            <person name="Goldberg J."/>
            <person name="Griggs A."/>
            <person name="Gujja S."/>
            <person name="Hansen M."/>
            <person name="Howarth C."/>
            <person name="Imamovic A."/>
            <person name="Ireland A."/>
            <person name="Larimer J."/>
            <person name="McCowan C."/>
            <person name="Murphy C."/>
            <person name="Pearson M."/>
            <person name="Poon T.W."/>
            <person name="Priest M."/>
            <person name="Roberts A."/>
            <person name="Saif S."/>
            <person name="Shea T."/>
            <person name="Sisk P."/>
            <person name="Sykes S."/>
            <person name="Wortman J."/>
            <person name="Nusbaum C."/>
            <person name="Birren B."/>
        </authorList>
    </citation>
    <scope>NUCLEOTIDE SEQUENCE [LARGE SCALE GENOMIC DNA]</scope>
    <source>
        <strain evidence="8 9">CBS 606.96</strain>
    </source>
</reference>
<evidence type="ECO:0000256" key="3">
    <source>
        <dbReference type="ARBA" id="ARBA00023125"/>
    </source>
</evidence>
<evidence type="ECO:0000313" key="8">
    <source>
        <dbReference type="EMBL" id="EXJ86318.1"/>
    </source>
</evidence>
<dbReference type="eggNOG" id="ENOG502SQ6T">
    <property type="taxonomic scope" value="Eukaryota"/>
</dbReference>
<dbReference type="PROSITE" id="PS50048">
    <property type="entry name" value="ZN2_CY6_FUNGAL_2"/>
    <property type="match status" value="1"/>
</dbReference>
<evidence type="ECO:0000259" key="7">
    <source>
        <dbReference type="PROSITE" id="PS50048"/>
    </source>
</evidence>
<dbReference type="Pfam" id="PF00172">
    <property type="entry name" value="Zn_clus"/>
    <property type="match status" value="1"/>
</dbReference>
<accession>W9Y1F9</accession>
<comment type="caution">
    <text evidence="8">The sequence shown here is derived from an EMBL/GenBank/DDBJ whole genome shotgun (WGS) entry which is preliminary data.</text>
</comment>
<dbReference type="InterPro" id="IPR001138">
    <property type="entry name" value="Zn2Cys6_DnaBD"/>
</dbReference>
<evidence type="ECO:0000256" key="2">
    <source>
        <dbReference type="ARBA" id="ARBA00023015"/>
    </source>
</evidence>
<organism evidence="8 9">
    <name type="scientific">Capronia epimyces CBS 606.96</name>
    <dbReference type="NCBI Taxonomy" id="1182542"/>
    <lineage>
        <taxon>Eukaryota</taxon>
        <taxon>Fungi</taxon>
        <taxon>Dikarya</taxon>
        <taxon>Ascomycota</taxon>
        <taxon>Pezizomycotina</taxon>
        <taxon>Eurotiomycetes</taxon>
        <taxon>Chaetothyriomycetidae</taxon>
        <taxon>Chaetothyriales</taxon>
        <taxon>Herpotrichiellaceae</taxon>
        <taxon>Capronia</taxon>
    </lineage>
</organism>
<dbReference type="SUPFAM" id="SSF57701">
    <property type="entry name" value="Zn2/Cys6 DNA-binding domain"/>
    <property type="match status" value="1"/>
</dbReference>
<feature type="region of interest" description="Disordered" evidence="6">
    <location>
        <begin position="97"/>
        <end position="122"/>
    </location>
</feature>
<comment type="subcellular location">
    <subcellularLocation>
        <location evidence="1">Nucleus</location>
    </subcellularLocation>
</comment>
<dbReference type="Pfam" id="PF11951">
    <property type="entry name" value="Fungal_trans_2"/>
    <property type="match status" value="1"/>
</dbReference>
<dbReference type="GO" id="GO:0005634">
    <property type="term" value="C:nucleus"/>
    <property type="evidence" value="ECO:0007669"/>
    <property type="project" value="UniProtKB-SubCell"/>
</dbReference>
<feature type="domain" description="Zn(2)-C6 fungal-type" evidence="7">
    <location>
        <begin position="18"/>
        <end position="48"/>
    </location>
</feature>
<dbReference type="InterPro" id="IPR036864">
    <property type="entry name" value="Zn2-C6_fun-type_DNA-bd_sf"/>
</dbReference>
<dbReference type="GO" id="GO:0003677">
    <property type="term" value="F:DNA binding"/>
    <property type="evidence" value="ECO:0007669"/>
    <property type="project" value="UniProtKB-KW"/>
</dbReference>
<dbReference type="STRING" id="1182542.W9Y1F9"/>
<dbReference type="AlphaFoldDB" id="W9Y1F9"/>
<dbReference type="PANTHER" id="PTHR37534:SF46">
    <property type="entry name" value="ZN(II)2CYS6 TRANSCRIPTION FACTOR (EUROFUNG)"/>
    <property type="match status" value="1"/>
</dbReference>
<evidence type="ECO:0000256" key="5">
    <source>
        <dbReference type="ARBA" id="ARBA00023242"/>
    </source>
</evidence>